<sequence>MASRQAGFVLDAKSMGLNPSRPASPPPPTSSSASQKCRQVQPTETSASRPHHESTLEASSPHQCTASTEAMTTDHYRCLIQKLRDANGDAGNMSFELNSIFLKRLDEIDCLDEREGDDTHTCQLRLVTFQEWVDFLLHVNSVILGNVSDLEKEAYSKIVSCCQSVQVRQQHTLEENRRLREDICAIIERVQTSPNCNNFDFNGISLETLTVNQLRGVGKDHAHAECESEKMSESMRSLVGEIAAKHDEIGELKSQINALDEVVHTARQKLLLKDQCIAQLNQQVNYRFSALLSLSLNRLFKRTIENSIEYLFSEMPNFLLQEITRCIESRDQASMEESPNDTLTADTITSGMLDDLSIHDTQESEMLRLLNTELNDLLDLHNKQEFQTIESWRKRLSCFIGKLASEREDTVKKLESIRSNLKILQSDLDQSCLNSTDSESRPCNLDADAQMLEALRRRLLSLSQVNRELHGKYQRLDTESKIKISELEARLESEIGVFQRNNDVLREIAELLCSLGSKEFSYNEIYDESSKENPFCTAIAKMFAKTFEQKKNQVTIRIGNRFRVIYLPTIDTRFRRAVICILMSAAGIGTSLTRTARDPRDCKEHERNSSTDCPHRQQLEHTLLHCQTESDLLQATRDNYLSIIDEFKRDLEELTEQVEQQQQQLQQSSLASQSCPEPELHFVAPSRINCELEIQNEHLSCQVEGLQENLKDRDNQISQLQTMINSYSDFSENNRLKEEMHVLKQKNCDLSRQLRELPSLLKTQEDQSVELCTKYESLMASFEDQCQELKGAKRKAQSLQTRLDQVEQLQNELRTERKILREEVIALKEKEAVSAGRDRALQEQQKSAQLEMEKMRDLVRKMQGHLQLDDIRHRESIQRMNETTESLREELRIISENCQQMQIRLNQQTEVNQQQEQIIDSFRKWKDAQVRADEAMRHCAKRAEEHIHMLLEENRTLAEDYRNLFRDYKLLETEIKRVKQAVNCASSSAINCPPPTSGGLANPEAGNDMARRLQNLTSTSQRIFNQNQTISDQYCNLLISGSPAGIGQPVAQSILRRTRSSEGQS</sequence>
<keyword evidence="5" id="KW-1185">Reference proteome</keyword>
<dbReference type="AlphaFoldDB" id="B4HXN4"/>
<organism evidence="5">
    <name type="scientific">Drosophila sechellia</name>
    <name type="common">Fruit fly</name>
    <dbReference type="NCBI Taxonomy" id="7238"/>
    <lineage>
        <taxon>Eukaryota</taxon>
        <taxon>Metazoa</taxon>
        <taxon>Ecdysozoa</taxon>
        <taxon>Arthropoda</taxon>
        <taxon>Hexapoda</taxon>
        <taxon>Insecta</taxon>
        <taxon>Pterygota</taxon>
        <taxon>Neoptera</taxon>
        <taxon>Endopterygota</taxon>
        <taxon>Diptera</taxon>
        <taxon>Brachycera</taxon>
        <taxon>Muscomorpha</taxon>
        <taxon>Ephydroidea</taxon>
        <taxon>Drosophilidae</taxon>
        <taxon>Drosophila</taxon>
        <taxon>Sophophora</taxon>
    </lineage>
</organism>
<evidence type="ECO:0000256" key="2">
    <source>
        <dbReference type="SAM" id="Coils"/>
    </source>
</evidence>
<dbReference type="Pfam" id="PF15934">
    <property type="entry name" value="Yuri_gagarin"/>
    <property type="match status" value="1"/>
</dbReference>
<dbReference type="GO" id="GO:0031507">
    <property type="term" value="P:heterochromatin formation"/>
    <property type="evidence" value="ECO:0007669"/>
    <property type="project" value="TreeGrafter"/>
</dbReference>
<proteinExistence type="predicted"/>
<dbReference type="PANTHER" id="PTHR45721">
    <property type="entry name" value="LAMIN DM0-RELATED"/>
    <property type="match status" value="1"/>
</dbReference>
<dbReference type="Proteomes" id="UP000001292">
    <property type="component" value="Unassembled WGS sequence"/>
</dbReference>
<dbReference type="GO" id="GO:0090435">
    <property type="term" value="P:protein localization to nuclear envelope"/>
    <property type="evidence" value="ECO:0007669"/>
    <property type="project" value="TreeGrafter"/>
</dbReference>
<dbReference type="PANTHER" id="PTHR45721:SF11">
    <property type="entry name" value="LAMIN DM0-RELATED"/>
    <property type="match status" value="1"/>
</dbReference>
<evidence type="ECO:0000256" key="1">
    <source>
        <dbReference type="ARBA" id="ARBA00023054"/>
    </source>
</evidence>
<protein>
    <submittedName>
        <fullName evidence="4">GM14489</fullName>
    </submittedName>
</protein>
<reference evidence="4 5" key="1">
    <citation type="journal article" date="2007" name="Nature">
        <title>Evolution of genes and genomes on the Drosophila phylogeny.</title>
        <authorList>
            <consortium name="Drosophila 12 Genomes Consortium"/>
            <person name="Clark A.G."/>
            <person name="Eisen M.B."/>
            <person name="Smith D.R."/>
            <person name="Bergman C.M."/>
            <person name="Oliver B."/>
            <person name="Markow T.A."/>
            <person name="Kaufman T.C."/>
            <person name="Kellis M."/>
            <person name="Gelbart W."/>
            <person name="Iyer V.N."/>
            <person name="Pollard D.A."/>
            <person name="Sackton T.B."/>
            <person name="Larracuente A.M."/>
            <person name="Singh N.D."/>
            <person name="Abad J.P."/>
            <person name="Abt D.N."/>
            <person name="Adryan B."/>
            <person name="Aguade M."/>
            <person name="Akashi H."/>
            <person name="Anderson W.W."/>
            <person name="Aquadro C.F."/>
            <person name="Ardell D.H."/>
            <person name="Arguello R."/>
            <person name="Artieri C.G."/>
            <person name="Barbash D.A."/>
            <person name="Barker D."/>
            <person name="Barsanti P."/>
            <person name="Batterham P."/>
            <person name="Batzoglou S."/>
            <person name="Begun D."/>
            <person name="Bhutkar A."/>
            <person name="Blanco E."/>
            <person name="Bosak S.A."/>
            <person name="Bradley R.K."/>
            <person name="Brand A.D."/>
            <person name="Brent M.R."/>
            <person name="Brooks A.N."/>
            <person name="Brown R.H."/>
            <person name="Butlin R.K."/>
            <person name="Caggese C."/>
            <person name="Calvi B.R."/>
            <person name="Bernardo de Carvalho A."/>
            <person name="Caspi A."/>
            <person name="Castrezana S."/>
            <person name="Celniker S.E."/>
            <person name="Chang J.L."/>
            <person name="Chapple C."/>
            <person name="Chatterji S."/>
            <person name="Chinwalla A."/>
            <person name="Civetta A."/>
            <person name="Clifton S.W."/>
            <person name="Comeron J.M."/>
            <person name="Costello J.C."/>
            <person name="Coyne J.A."/>
            <person name="Daub J."/>
            <person name="David R.G."/>
            <person name="Delcher A.L."/>
            <person name="Delehaunty K."/>
            <person name="Do C.B."/>
            <person name="Ebling H."/>
            <person name="Edwards K."/>
            <person name="Eickbush T."/>
            <person name="Evans J.D."/>
            <person name="Filipski A."/>
            <person name="Findeiss S."/>
            <person name="Freyhult E."/>
            <person name="Fulton L."/>
            <person name="Fulton R."/>
            <person name="Garcia A.C."/>
            <person name="Gardiner A."/>
            <person name="Garfield D.A."/>
            <person name="Garvin B.E."/>
            <person name="Gibson G."/>
            <person name="Gilbert D."/>
            <person name="Gnerre S."/>
            <person name="Godfrey J."/>
            <person name="Good R."/>
            <person name="Gotea V."/>
            <person name="Gravely B."/>
            <person name="Greenberg A.J."/>
            <person name="Griffiths-Jones S."/>
            <person name="Gross S."/>
            <person name="Guigo R."/>
            <person name="Gustafson E.A."/>
            <person name="Haerty W."/>
            <person name="Hahn M.W."/>
            <person name="Halligan D.L."/>
            <person name="Halpern A.L."/>
            <person name="Halter G.M."/>
            <person name="Han M.V."/>
            <person name="Heger A."/>
            <person name="Hillier L."/>
            <person name="Hinrichs A.S."/>
            <person name="Holmes I."/>
            <person name="Hoskins R.A."/>
            <person name="Hubisz M.J."/>
            <person name="Hultmark D."/>
            <person name="Huntley M.A."/>
            <person name="Jaffe D.B."/>
            <person name="Jagadeeshan S."/>
            <person name="Jeck W.R."/>
            <person name="Johnson J."/>
            <person name="Jones C.D."/>
            <person name="Jordan W.C."/>
            <person name="Karpen G.H."/>
            <person name="Kataoka E."/>
            <person name="Keightley P.D."/>
            <person name="Kheradpour P."/>
            <person name="Kirkness E.F."/>
            <person name="Koerich L.B."/>
            <person name="Kristiansen K."/>
            <person name="Kudrna D."/>
            <person name="Kulathinal R.J."/>
            <person name="Kumar S."/>
            <person name="Kwok R."/>
            <person name="Lander E."/>
            <person name="Langley C.H."/>
            <person name="Lapoint R."/>
            <person name="Lazzaro B.P."/>
            <person name="Lee S.J."/>
            <person name="Levesque L."/>
            <person name="Li R."/>
            <person name="Lin C.F."/>
            <person name="Lin M.F."/>
            <person name="Lindblad-Toh K."/>
            <person name="Llopart A."/>
            <person name="Long M."/>
            <person name="Low L."/>
            <person name="Lozovsky E."/>
            <person name="Lu J."/>
            <person name="Luo M."/>
            <person name="Machado C.A."/>
            <person name="Makalowski W."/>
            <person name="Marzo M."/>
            <person name="Matsuda M."/>
            <person name="Matzkin L."/>
            <person name="McAllister B."/>
            <person name="McBride C.S."/>
            <person name="McKernan B."/>
            <person name="McKernan K."/>
            <person name="Mendez-Lago M."/>
            <person name="Minx P."/>
            <person name="Mollenhauer M.U."/>
            <person name="Montooth K."/>
            <person name="Mount S.M."/>
            <person name="Mu X."/>
            <person name="Myers E."/>
            <person name="Negre B."/>
            <person name="Newfeld S."/>
            <person name="Nielsen R."/>
            <person name="Noor M.A."/>
            <person name="O'Grady P."/>
            <person name="Pachter L."/>
            <person name="Papaceit M."/>
            <person name="Parisi M.J."/>
            <person name="Parisi M."/>
            <person name="Parts L."/>
            <person name="Pedersen J.S."/>
            <person name="Pesole G."/>
            <person name="Phillippy A.M."/>
            <person name="Ponting C.P."/>
            <person name="Pop M."/>
            <person name="Porcelli D."/>
            <person name="Powell J.R."/>
            <person name="Prohaska S."/>
            <person name="Pruitt K."/>
            <person name="Puig M."/>
            <person name="Quesneville H."/>
            <person name="Ram K.R."/>
            <person name="Rand D."/>
            <person name="Rasmussen M.D."/>
            <person name="Reed L.K."/>
            <person name="Reenan R."/>
            <person name="Reily A."/>
            <person name="Remington K.A."/>
            <person name="Rieger T.T."/>
            <person name="Ritchie M.G."/>
            <person name="Robin C."/>
            <person name="Rogers Y.H."/>
            <person name="Rohde C."/>
            <person name="Rozas J."/>
            <person name="Rubenfield M.J."/>
            <person name="Ruiz A."/>
            <person name="Russo S."/>
            <person name="Salzberg S.L."/>
            <person name="Sanchez-Gracia A."/>
            <person name="Saranga D.J."/>
            <person name="Sato H."/>
            <person name="Schaeffer S.W."/>
            <person name="Schatz M.C."/>
            <person name="Schlenke T."/>
            <person name="Schwartz R."/>
            <person name="Segarra C."/>
            <person name="Singh R.S."/>
            <person name="Sirot L."/>
            <person name="Sirota M."/>
            <person name="Sisneros N.B."/>
            <person name="Smith C.D."/>
            <person name="Smith T.F."/>
            <person name="Spieth J."/>
            <person name="Stage D.E."/>
            <person name="Stark A."/>
            <person name="Stephan W."/>
            <person name="Strausberg R.L."/>
            <person name="Strempel S."/>
            <person name="Sturgill D."/>
            <person name="Sutton G."/>
            <person name="Sutton G.G."/>
            <person name="Tao W."/>
            <person name="Teichmann S."/>
            <person name="Tobari Y.N."/>
            <person name="Tomimura Y."/>
            <person name="Tsolas J.M."/>
            <person name="Valente V.L."/>
            <person name="Venter E."/>
            <person name="Venter J.C."/>
            <person name="Vicario S."/>
            <person name="Vieira F.G."/>
            <person name="Vilella A.J."/>
            <person name="Villasante A."/>
            <person name="Walenz B."/>
            <person name="Wang J."/>
            <person name="Wasserman M."/>
            <person name="Watts T."/>
            <person name="Wilson D."/>
            <person name="Wilson R.K."/>
            <person name="Wing R.A."/>
            <person name="Wolfner M.F."/>
            <person name="Wong A."/>
            <person name="Wong G.K."/>
            <person name="Wu C.I."/>
            <person name="Wu G."/>
            <person name="Yamamoto D."/>
            <person name="Yang H.P."/>
            <person name="Yang S.P."/>
            <person name="Yorke J.A."/>
            <person name="Yoshida K."/>
            <person name="Zdobnov E."/>
            <person name="Zhang P."/>
            <person name="Zhang Y."/>
            <person name="Zimin A.V."/>
            <person name="Baldwin J."/>
            <person name="Abdouelleil A."/>
            <person name="Abdulkadir J."/>
            <person name="Abebe A."/>
            <person name="Abera B."/>
            <person name="Abreu J."/>
            <person name="Acer S.C."/>
            <person name="Aftuck L."/>
            <person name="Alexander A."/>
            <person name="An P."/>
            <person name="Anderson E."/>
            <person name="Anderson S."/>
            <person name="Arachi H."/>
            <person name="Azer M."/>
            <person name="Bachantsang P."/>
            <person name="Barry A."/>
            <person name="Bayul T."/>
            <person name="Berlin A."/>
            <person name="Bessette D."/>
            <person name="Bloom T."/>
            <person name="Blye J."/>
            <person name="Boguslavskiy L."/>
            <person name="Bonnet C."/>
            <person name="Boukhgalter B."/>
            <person name="Bourzgui I."/>
            <person name="Brown A."/>
            <person name="Cahill P."/>
            <person name="Channer S."/>
            <person name="Cheshatsang Y."/>
            <person name="Chuda L."/>
            <person name="Citroen M."/>
            <person name="Collymore A."/>
            <person name="Cooke P."/>
            <person name="Costello M."/>
            <person name="D'Aco K."/>
            <person name="Daza R."/>
            <person name="De Haan G."/>
            <person name="DeGray S."/>
            <person name="DeMaso C."/>
            <person name="Dhargay N."/>
            <person name="Dooley K."/>
            <person name="Dooley E."/>
            <person name="Doricent M."/>
            <person name="Dorje P."/>
            <person name="Dorjee K."/>
            <person name="Dupes A."/>
            <person name="Elong R."/>
            <person name="Falk J."/>
            <person name="Farina A."/>
            <person name="Faro S."/>
            <person name="Ferguson D."/>
            <person name="Fisher S."/>
            <person name="Foley C.D."/>
            <person name="Franke A."/>
            <person name="Friedrich D."/>
            <person name="Gadbois L."/>
            <person name="Gearin G."/>
            <person name="Gearin C.R."/>
            <person name="Giannoukos G."/>
            <person name="Goode T."/>
            <person name="Graham J."/>
            <person name="Grandbois E."/>
            <person name="Grewal S."/>
            <person name="Gyaltsen K."/>
            <person name="Hafez N."/>
            <person name="Hagos B."/>
            <person name="Hall J."/>
            <person name="Henson C."/>
            <person name="Hollinger A."/>
            <person name="Honan T."/>
            <person name="Huard M.D."/>
            <person name="Hughes L."/>
            <person name="Hurhula B."/>
            <person name="Husby M.E."/>
            <person name="Kamat A."/>
            <person name="Kanga B."/>
            <person name="Kashin S."/>
            <person name="Khazanovich D."/>
            <person name="Kisner P."/>
            <person name="Lance K."/>
            <person name="Lara M."/>
            <person name="Lee W."/>
            <person name="Lennon N."/>
            <person name="Letendre F."/>
            <person name="LeVine R."/>
            <person name="Lipovsky A."/>
            <person name="Liu X."/>
            <person name="Liu J."/>
            <person name="Liu S."/>
            <person name="Lokyitsang T."/>
            <person name="Lokyitsang Y."/>
            <person name="Lubonja R."/>
            <person name="Lui A."/>
            <person name="MacDonald P."/>
            <person name="Magnisalis V."/>
            <person name="Maru K."/>
            <person name="Matthews C."/>
            <person name="McCusker W."/>
            <person name="McDonough S."/>
            <person name="Mehta T."/>
            <person name="Meldrim J."/>
            <person name="Meneus L."/>
            <person name="Mihai O."/>
            <person name="Mihalev A."/>
            <person name="Mihova T."/>
            <person name="Mittelman R."/>
            <person name="Mlenga V."/>
            <person name="Montmayeur A."/>
            <person name="Mulrain L."/>
            <person name="Navidi A."/>
            <person name="Naylor J."/>
            <person name="Negash T."/>
            <person name="Nguyen T."/>
            <person name="Nguyen N."/>
            <person name="Nicol R."/>
            <person name="Norbu C."/>
            <person name="Norbu N."/>
            <person name="Novod N."/>
            <person name="O'Neill B."/>
            <person name="Osman S."/>
            <person name="Markiewicz E."/>
            <person name="Oyono O.L."/>
            <person name="Patti C."/>
            <person name="Phunkhang P."/>
            <person name="Pierre F."/>
            <person name="Priest M."/>
            <person name="Raghuraman S."/>
            <person name="Rege F."/>
            <person name="Reyes R."/>
            <person name="Rise C."/>
            <person name="Rogov P."/>
            <person name="Ross K."/>
            <person name="Ryan E."/>
            <person name="Settipalli S."/>
            <person name="Shea T."/>
            <person name="Sherpa N."/>
            <person name="Shi L."/>
            <person name="Shih D."/>
            <person name="Sparrow T."/>
            <person name="Spaulding J."/>
            <person name="Stalker J."/>
            <person name="Stange-Thomann N."/>
            <person name="Stavropoulos S."/>
            <person name="Stone C."/>
            <person name="Strader C."/>
            <person name="Tesfaye S."/>
            <person name="Thomson T."/>
            <person name="Thoulutsang Y."/>
            <person name="Thoulutsang D."/>
            <person name="Topham K."/>
            <person name="Topping I."/>
            <person name="Tsamla T."/>
            <person name="Vassiliev H."/>
            <person name="Vo A."/>
            <person name="Wangchuk T."/>
            <person name="Wangdi T."/>
            <person name="Weiand M."/>
            <person name="Wilkinson J."/>
            <person name="Wilson A."/>
            <person name="Yadav S."/>
            <person name="Young G."/>
            <person name="Yu Q."/>
            <person name="Zembek L."/>
            <person name="Zhong D."/>
            <person name="Zimmer A."/>
            <person name="Zwirko Z."/>
            <person name="Jaffe D.B."/>
            <person name="Alvarez P."/>
            <person name="Brockman W."/>
            <person name="Butler J."/>
            <person name="Chin C."/>
            <person name="Gnerre S."/>
            <person name="Grabherr M."/>
            <person name="Kleber M."/>
            <person name="Mauceli E."/>
            <person name="MacCallum I."/>
        </authorList>
    </citation>
    <scope>NUCLEOTIDE SEQUENCE [LARGE SCALE GENOMIC DNA]</scope>
    <source>
        <strain evidence="5">Rob3c / Tucson 14021-0248.25</strain>
    </source>
</reference>
<evidence type="ECO:0000256" key="3">
    <source>
        <dbReference type="SAM" id="MobiDB-lite"/>
    </source>
</evidence>
<gene>
    <name evidence="4" type="primary">Dsec\GM14489</name>
    <name evidence="4" type="ORF">Dsec_GM14489</name>
</gene>
<dbReference type="GO" id="GO:0006998">
    <property type="term" value="P:nuclear envelope organization"/>
    <property type="evidence" value="ECO:0007669"/>
    <property type="project" value="TreeGrafter"/>
</dbReference>
<name>B4HXN4_DROSE</name>
<evidence type="ECO:0000313" key="4">
    <source>
        <dbReference type="EMBL" id="EDW51814.1"/>
    </source>
</evidence>
<dbReference type="GO" id="GO:0051664">
    <property type="term" value="P:nuclear pore localization"/>
    <property type="evidence" value="ECO:0007669"/>
    <property type="project" value="TreeGrafter"/>
</dbReference>
<feature type="coiled-coil region" evidence="2">
    <location>
        <begin position="940"/>
        <end position="981"/>
    </location>
</feature>
<feature type="coiled-coil region" evidence="2">
    <location>
        <begin position="696"/>
        <end position="723"/>
    </location>
</feature>
<feature type="coiled-coil region" evidence="2">
    <location>
        <begin position="779"/>
        <end position="830"/>
    </location>
</feature>
<feature type="coiled-coil region" evidence="2">
    <location>
        <begin position="877"/>
        <end position="904"/>
    </location>
</feature>
<dbReference type="GO" id="GO:0005652">
    <property type="term" value="C:nuclear lamina"/>
    <property type="evidence" value="ECO:0007669"/>
    <property type="project" value="TreeGrafter"/>
</dbReference>
<feature type="compositionally biased region" description="Polar residues" evidence="3">
    <location>
        <begin position="35"/>
        <end position="48"/>
    </location>
</feature>
<dbReference type="EMBL" id="CH480818">
    <property type="protein sequence ID" value="EDW51814.1"/>
    <property type="molecule type" value="Genomic_DNA"/>
</dbReference>
<dbReference type="SMR" id="B4HXN4"/>
<dbReference type="InterPro" id="IPR031843">
    <property type="entry name" value="Yuri_gagarin"/>
</dbReference>
<dbReference type="HOGENOM" id="CLU_324471_0_0_1"/>
<dbReference type="GO" id="GO:0007097">
    <property type="term" value="P:nuclear migration"/>
    <property type="evidence" value="ECO:0007669"/>
    <property type="project" value="TreeGrafter"/>
</dbReference>
<feature type="coiled-coil region" evidence="2">
    <location>
        <begin position="637"/>
        <end position="671"/>
    </location>
</feature>
<feature type="region of interest" description="Disordered" evidence="3">
    <location>
        <begin position="1"/>
        <end position="64"/>
    </location>
</feature>
<dbReference type="GO" id="GO:0005200">
    <property type="term" value="F:structural constituent of cytoskeleton"/>
    <property type="evidence" value="ECO:0007669"/>
    <property type="project" value="TreeGrafter"/>
</dbReference>
<dbReference type="OMA" id="PRINCEL"/>
<accession>B4HXN4</accession>
<dbReference type="PhylomeDB" id="B4HXN4"/>
<keyword evidence="1 2" id="KW-0175">Coiled coil</keyword>
<evidence type="ECO:0000313" key="5">
    <source>
        <dbReference type="Proteomes" id="UP000001292"/>
    </source>
</evidence>